<dbReference type="CDD" id="cd00090">
    <property type="entry name" value="HTH_ARSR"/>
    <property type="match status" value="1"/>
</dbReference>
<feature type="domain" description="HTH arsR-type" evidence="1">
    <location>
        <begin position="25"/>
        <end position="119"/>
    </location>
</feature>
<dbReference type="PRINTS" id="PR00778">
    <property type="entry name" value="HTHARSR"/>
</dbReference>
<protein>
    <submittedName>
        <fullName evidence="2">Putative transcriptional regulator</fullName>
    </submittedName>
</protein>
<evidence type="ECO:0000313" key="2">
    <source>
        <dbReference type="EMBL" id="EJB06947.1"/>
    </source>
</evidence>
<dbReference type="PROSITE" id="PS50987">
    <property type="entry name" value="HTH_ARSR_2"/>
    <property type="match status" value="1"/>
</dbReference>
<dbReference type="HOGENOM" id="CLU_097806_0_2_5"/>
<dbReference type="SMART" id="SM00418">
    <property type="entry name" value="HTH_ARSR"/>
    <property type="match status" value="1"/>
</dbReference>
<dbReference type="InterPro" id="IPR036390">
    <property type="entry name" value="WH_DNA-bd_sf"/>
</dbReference>
<organism evidence="2 3">
    <name type="scientific">Rhizobium leguminosarum bv. trifolii WSM597</name>
    <dbReference type="NCBI Taxonomy" id="754764"/>
    <lineage>
        <taxon>Bacteria</taxon>
        <taxon>Pseudomonadati</taxon>
        <taxon>Pseudomonadota</taxon>
        <taxon>Alphaproteobacteria</taxon>
        <taxon>Hyphomicrobiales</taxon>
        <taxon>Rhizobiaceae</taxon>
        <taxon>Rhizobium/Agrobacterium group</taxon>
        <taxon>Rhizobium</taxon>
    </lineage>
</organism>
<dbReference type="Proteomes" id="UP000005092">
    <property type="component" value="Unassembled WGS sequence"/>
</dbReference>
<gene>
    <name evidence="2" type="ORF">Rleg9DRAFT_5914</name>
</gene>
<reference evidence="2 3" key="1">
    <citation type="submission" date="2012-02" db="EMBL/GenBank/DDBJ databases">
        <title>Improved High-Quality Draft Sequence of Rhizobium leguminosarum bv. trifolii WSM597.</title>
        <authorList>
            <consortium name="US DOE Joint Genome Institute"/>
            <person name="Lucas S."/>
            <person name="Han J."/>
            <person name="Lapidus A."/>
            <person name="Cheng J.-F."/>
            <person name="Goodwin L."/>
            <person name="Pitluck S."/>
            <person name="Peters L."/>
            <person name="Ovchinnikova G."/>
            <person name="Held B."/>
            <person name="Detter J.C."/>
            <person name="Han C."/>
            <person name="Tapia R."/>
            <person name="Land M."/>
            <person name="Hauser L."/>
            <person name="Kyrpides N."/>
            <person name="Ivanova N."/>
            <person name="Pagani I."/>
            <person name="Brau L."/>
            <person name="Yates R."/>
            <person name="O'Hara G."/>
            <person name="Rui T."/>
            <person name="Howieson J."/>
            <person name="Reeve W."/>
            <person name="Woyke T."/>
        </authorList>
    </citation>
    <scope>NUCLEOTIDE SEQUENCE [LARGE SCALE GENOMIC DNA]</scope>
    <source>
        <strain evidence="2 3">WSM597</strain>
    </source>
</reference>
<evidence type="ECO:0000313" key="3">
    <source>
        <dbReference type="Proteomes" id="UP000005092"/>
    </source>
</evidence>
<dbReference type="PANTHER" id="PTHR38600:SF2">
    <property type="entry name" value="SLL0088 PROTEIN"/>
    <property type="match status" value="1"/>
</dbReference>
<accession>I9NJP1</accession>
<proteinExistence type="predicted"/>
<dbReference type="Pfam" id="PF12840">
    <property type="entry name" value="HTH_20"/>
    <property type="match status" value="1"/>
</dbReference>
<sequence length="139" mass="15462">MTGLRHGILETLALPARTGYTLNYMVQYPGLPLDLSFAALSDATRRGIIDQLGRGDASITSLADKFQMTLTGMKKHVQVLERAGLVVTRKVGRVRTCKLGERGLKAEAEWIEAHRKLFEARFEALDEIISEMKQEGSDD</sequence>
<dbReference type="EMBL" id="JH719381">
    <property type="protein sequence ID" value="EJB06947.1"/>
    <property type="molecule type" value="Genomic_DNA"/>
</dbReference>
<name>I9NJP1_RHILT</name>
<dbReference type="InterPro" id="IPR036388">
    <property type="entry name" value="WH-like_DNA-bd_sf"/>
</dbReference>
<dbReference type="Gene3D" id="1.10.10.10">
    <property type="entry name" value="Winged helix-like DNA-binding domain superfamily/Winged helix DNA-binding domain"/>
    <property type="match status" value="1"/>
</dbReference>
<dbReference type="AlphaFoldDB" id="I9NJP1"/>
<evidence type="ECO:0000259" key="1">
    <source>
        <dbReference type="PROSITE" id="PS50987"/>
    </source>
</evidence>
<dbReference type="InterPro" id="IPR011991">
    <property type="entry name" value="ArsR-like_HTH"/>
</dbReference>
<dbReference type="InterPro" id="IPR001845">
    <property type="entry name" value="HTH_ArsR_DNA-bd_dom"/>
</dbReference>
<dbReference type="PANTHER" id="PTHR38600">
    <property type="entry name" value="TRANSCRIPTIONAL REGULATORY PROTEIN"/>
    <property type="match status" value="1"/>
</dbReference>
<dbReference type="GO" id="GO:0003700">
    <property type="term" value="F:DNA-binding transcription factor activity"/>
    <property type="evidence" value="ECO:0007669"/>
    <property type="project" value="InterPro"/>
</dbReference>
<dbReference type="SUPFAM" id="SSF46785">
    <property type="entry name" value="Winged helix' DNA-binding domain"/>
    <property type="match status" value="1"/>
</dbReference>